<dbReference type="AlphaFoldDB" id="A0A0S4LIE3"/>
<reference evidence="3" key="1">
    <citation type="submission" date="2015-10" db="EMBL/GenBank/DDBJ databases">
        <authorList>
            <person name="Luecker S."/>
            <person name="Luecker S."/>
        </authorList>
    </citation>
    <scope>NUCLEOTIDE SEQUENCE [LARGE SCALE GENOMIC DNA]</scope>
</reference>
<protein>
    <recommendedName>
        <fullName evidence="4">DUF155 domain-containing protein</fullName>
    </recommendedName>
</protein>
<keyword evidence="1" id="KW-0812">Transmembrane</keyword>
<keyword evidence="1" id="KW-0472">Membrane</keyword>
<organism evidence="2 3">
    <name type="scientific">Candidatus Nitrospira nitrificans</name>
    <dbReference type="NCBI Taxonomy" id="1742973"/>
    <lineage>
        <taxon>Bacteria</taxon>
        <taxon>Pseudomonadati</taxon>
        <taxon>Nitrospirota</taxon>
        <taxon>Nitrospiria</taxon>
        <taxon>Nitrospirales</taxon>
        <taxon>Nitrospiraceae</taxon>
        <taxon>Nitrospira</taxon>
    </lineage>
</organism>
<gene>
    <name evidence="2" type="ORF">COMA2_30237</name>
</gene>
<proteinExistence type="predicted"/>
<keyword evidence="1" id="KW-1133">Transmembrane helix</keyword>
<accession>A0A0S4LIE3</accession>
<evidence type="ECO:0000313" key="2">
    <source>
        <dbReference type="EMBL" id="CUS37367.1"/>
    </source>
</evidence>
<sequence>MIGARGMTMPEHVTITKGTCFAIFAYDIGLSINLTEAERRIIAGTERGRLRHKTRAPQYFEYRPAPLRLVQEGSIVDVGRYQASSTIEVMAYDFGAVTITYRFPIEGPFARLLDLSESLYENERLLTESRTRVEQLVHALGAAIERPAIAEEVEDYIIFSIESSVPEPPLMWTSHETDLAHLLRAERTALSDQEVADALSCRISFGQEDMALIDWHSAVLFGKEMDDVRAVLEFANVELLEMRMLDEQLDLALDEGYEALSRKPRLLSLPGSHEKDLTHIAQLQVDSALLFEHVTNTLKLLGDQYLARVYRLVSQRFHLEAWDASILRKLQTLESIYGKMSDRAGTRRMEVLEWIIIILITLSIALPFLPMGAGH</sequence>
<evidence type="ECO:0000313" key="3">
    <source>
        <dbReference type="Proteomes" id="UP000198736"/>
    </source>
</evidence>
<dbReference type="STRING" id="1742973.COMA2_30237"/>
<evidence type="ECO:0000256" key="1">
    <source>
        <dbReference type="SAM" id="Phobius"/>
    </source>
</evidence>
<evidence type="ECO:0008006" key="4">
    <source>
        <dbReference type="Google" id="ProtNLM"/>
    </source>
</evidence>
<name>A0A0S4LIE3_9BACT</name>
<dbReference type="EMBL" id="CZPZ01000023">
    <property type="protein sequence ID" value="CUS37367.1"/>
    <property type="molecule type" value="Genomic_DNA"/>
</dbReference>
<dbReference type="Proteomes" id="UP000198736">
    <property type="component" value="Unassembled WGS sequence"/>
</dbReference>
<feature type="transmembrane region" description="Helical" evidence="1">
    <location>
        <begin position="351"/>
        <end position="369"/>
    </location>
</feature>
<keyword evidence="3" id="KW-1185">Reference proteome</keyword>